<gene>
    <name evidence="3" type="ORF">RHTO0S_07e05446g</name>
</gene>
<evidence type="ECO:0000256" key="1">
    <source>
        <dbReference type="SAM" id="MobiDB-lite"/>
    </source>
</evidence>
<dbReference type="SMART" id="SM00757">
    <property type="entry name" value="CRA"/>
    <property type="match status" value="1"/>
</dbReference>
<feature type="compositionally biased region" description="Pro residues" evidence="1">
    <location>
        <begin position="25"/>
        <end position="48"/>
    </location>
</feature>
<evidence type="ECO:0000259" key="2">
    <source>
        <dbReference type="PROSITE" id="PS50897"/>
    </source>
</evidence>
<dbReference type="InterPro" id="IPR024964">
    <property type="entry name" value="CTLH/CRA"/>
</dbReference>
<dbReference type="PROSITE" id="PS50897">
    <property type="entry name" value="CTLH"/>
    <property type="match status" value="1"/>
</dbReference>
<dbReference type="OrthoDB" id="8048523at2759"/>
<dbReference type="InterPro" id="IPR013144">
    <property type="entry name" value="CRA_dom"/>
</dbReference>
<dbReference type="InterPro" id="IPR006595">
    <property type="entry name" value="CTLH_C"/>
</dbReference>
<feature type="region of interest" description="Disordered" evidence="1">
    <location>
        <begin position="91"/>
        <end position="120"/>
    </location>
</feature>
<accession>A0A061B097</accession>
<dbReference type="Pfam" id="PF10607">
    <property type="entry name" value="CTLH"/>
    <property type="match status" value="1"/>
</dbReference>
<name>A0A061B097_RHOTO</name>
<reference evidence="3" key="1">
    <citation type="journal article" date="2014" name="Genome Announc.">
        <title>Draft genome sequence of Rhodosporidium toruloides CECT1137, an oleaginous yeast of biotechnological interest.</title>
        <authorList>
            <person name="Morin N."/>
            <person name="Calcas X."/>
            <person name="Devillers H."/>
            <person name="Durrens P."/>
            <person name="Sherman D.J."/>
            <person name="Nicaud J.-M."/>
            <person name="Neuveglise C."/>
        </authorList>
    </citation>
    <scope>NUCLEOTIDE SEQUENCE</scope>
    <source>
        <strain evidence="3">CECT1137</strain>
    </source>
</reference>
<dbReference type="PROSITE" id="PS50896">
    <property type="entry name" value="LISH"/>
    <property type="match status" value="1"/>
</dbReference>
<protein>
    <submittedName>
        <fullName evidence="3">RHTO0S07e05446g1_1</fullName>
    </submittedName>
</protein>
<feature type="domain" description="CTLH" evidence="2">
    <location>
        <begin position="191"/>
        <end position="318"/>
    </location>
</feature>
<proteinExistence type="predicted"/>
<organism evidence="3">
    <name type="scientific">Rhodotorula toruloides</name>
    <name type="common">Yeast</name>
    <name type="synonym">Rhodosporidium toruloides</name>
    <dbReference type="NCBI Taxonomy" id="5286"/>
    <lineage>
        <taxon>Eukaryota</taxon>
        <taxon>Fungi</taxon>
        <taxon>Dikarya</taxon>
        <taxon>Basidiomycota</taxon>
        <taxon>Pucciniomycotina</taxon>
        <taxon>Microbotryomycetes</taxon>
        <taxon>Sporidiobolales</taxon>
        <taxon>Sporidiobolaceae</taxon>
        <taxon>Rhodotorula</taxon>
    </lineage>
</organism>
<feature type="region of interest" description="Disordered" evidence="1">
    <location>
        <begin position="463"/>
        <end position="509"/>
    </location>
</feature>
<sequence length="509" mass="52539">MSSSASGGTSNLVSVSAHLHLAPPYAAPPPNDSLAAPAPPTKPAPPNPSSTSSITPFQPDELRQLVLDYLTNSCYVDTATAFARELAEASAQADSSGGDGSGKSDSVEGPTGEANGAGAVDGTVEAMEGVEATPEPFAGSVDADGGLDGALATVANGSGKNVAFLEDGTCEADDDADLPEGALLTKDDLRDLRIRRNIRDAILSGRVTHAVDLLNDHFPSVLAPSSASSSDPASSPSKLAPTHPLSPKQSRCTPQTFFVASQPTPASTLVSPDPSPSPVPITGARFGSWALSLSPETLSLNLQTQAFIELMRTAHATSAVSTPSTPTSSVYGGFGGSATNGDAQSDADMSASTSSLGSSSILNVAIAQSQALREKVLKLPLGKEREGWERESIDVCGLLAYKDLTTCPVKGYLAQSRRETLAEMVNAAILQHTLRTPLPLISLAARQATACWTTLREMNVIFPPQTGSSSSKDGSNGKTKPPKTYPTFDLHSFLHEQTAPPSADASMAD</sequence>
<evidence type="ECO:0000313" key="3">
    <source>
        <dbReference type="EMBL" id="CDR42915.1"/>
    </source>
</evidence>
<feature type="region of interest" description="Disordered" evidence="1">
    <location>
        <begin position="22"/>
        <end position="57"/>
    </location>
</feature>
<dbReference type="InterPro" id="IPR050618">
    <property type="entry name" value="Ubq-SigPath_Reg"/>
</dbReference>
<dbReference type="AlphaFoldDB" id="A0A061B097"/>
<dbReference type="PANTHER" id="PTHR12864">
    <property type="entry name" value="RAN BINDING PROTEIN 9-RELATED"/>
    <property type="match status" value="1"/>
</dbReference>
<feature type="compositionally biased region" description="Low complexity" evidence="1">
    <location>
        <begin position="222"/>
        <end position="241"/>
    </location>
</feature>
<feature type="region of interest" description="Disordered" evidence="1">
    <location>
        <begin position="222"/>
        <end position="251"/>
    </location>
</feature>
<dbReference type="InterPro" id="IPR006594">
    <property type="entry name" value="LisH"/>
</dbReference>
<dbReference type="EMBL" id="LK052942">
    <property type="protein sequence ID" value="CDR42915.1"/>
    <property type="molecule type" value="Genomic_DNA"/>
</dbReference>
<feature type="compositionally biased region" description="Low complexity" evidence="1">
    <location>
        <begin position="467"/>
        <end position="479"/>
    </location>
</feature>